<evidence type="ECO:0000313" key="2">
    <source>
        <dbReference type="Proteomes" id="UP000317010"/>
    </source>
</evidence>
<dbReference type="InterPro" id="IPR016181">
    <property type="entry name" value="Acyl_CoA_acyltransferase"/>
</dbReference>
<accession>A0A562TVM3</accession>
<comment type="caution">
    <text evidence="1">The sequence shown here is derived from an EMBL/GenBank/DDBJ whole genome shotgun (WGS) entry which is preliminary data.</text>
</comment>
<keyword evidence="2" id="KW-1185">Reference proteome</keyword>
<organism evidence="1 2">
    <name type="scientific">Mucilaginibacter frigoritolerans</name>
    <dbReference type="NCBI Taxonomy" id="652788"/>
    <lineage>
        <taxon>Bacteria</taxon>
        <taxon>Pseudomonadati</taxon>
        <taxon>Bacteroidota</taxon>
        <taxon>Sphingobacteriia</taxon>
        <taxon>Sphingobacteriales</taxon>
        <taxon>Sphingobacteriaceae</taxon>
        <taxon>Mucilaginibacter</taxon>
    </lineage>
</organism>
<dbReference type="OrthoDB" id="9792929at2"/>
<reference evidence="1 2" key="1">
    <citation type="submission" date="2019-07" db="EMBL/GenBank/DDBJ databases">
        <title>Genomic Encyclopedia of Archaeal and Bacterial Type Strains, Phase II (KMG-II): from individual species to whole genera.</title>
        <authorList>
            <person name="Goeker M."/>
        </authorList>
    </citation>
    <scope>NUCLEOTIDE SEQUENCE [LARGE SCALE GENOMIC DNA]</scope>
    <source>
        <strain evidence="1 2">ATCC BAA-1854</strain>
    </source>
</reference>
<sequence>MKIRNATYHDAPDIKSLIGALGYKTTKNELISQLQSVFNHDDHEVFVCELNKMVAGFKSIHYLPQLGINKELIFISYLLVDEP</sequence>
<gene>
    <name evidence="1" type="ORF">JN11_03429</name>
</gene>
<dbReference type="RefSeq" id="WP_144914434.1">
    <property type="nucleotide sequence ID" value="NZ_VLLI01000010.1"/>
</dbReference>
<evidence type="ECO:0008006" key="3">
    <source>
        <dbReference type="Google" id="ProtNLM"/>
    </source>
</evidence>
<protein>
    <recommendedName>
        <fullName evidence="3">Acetyltransferase (GNAT) family protein</fullName>
    </recommendedName>
</protein>
<dbReference type="Proteomes" id="UP000317010">
    <property type="component" value="Unassembled WGS sequence"/>
</dbReference>
<proteinExistence type="predicted"/>
<dbReference type="AlphaFoldDB" id="A0A562TVM3"/>
<dbReference type="EMBL" id="VLLI01000010">
    <property type="protein sequence ID" value="TWI97607.1"/>
    <property type="molecule type" value="Genomic_DNA"/>
</dbReference>
<name>A0A562TVM3_9SPHI</name>
<evidence type="ECO:0000313" key="1">
    <source>
        <dbReference type="EMBL" id="TWI97607.1"/>
    </source>
</evidence>
<dbReference type="SUPFAM" id="SSF55729">
    <property type="entry name" value="Acyl-CoA N-acyltransferases (Nat)"/>
    <property type="match status" value="1"/>
</dbReference>
<dbReference type="Gene3D" id="3.40.630.30">
    <property type="match status" value="1"/>
</dbReference>